<evidence type="ECO:0000313" key="3">
    <source>
        <dbReference type="EMBL" id="APJ09332.1"/>
    </source>
</evidence>
<feature type="transmembrane region" description="Helical" evidence="2">
    <location>
        <begin position="107"/>
        <end position="125"/>
    </location>
</feature>
<keyword evidence="3" id="KW-0614">Plasmid</keyword>
<proteinExistence type="predicted"/>
<feature type="transmembrane region" description="Helical" evidence="2">
    <location>
        <begin position="69"/>
        <end position="95"/>
    </location>
</feature>
<evidence type="ECO:0000256" key="2">
    <source>
        <dbReference type="SAM" id="Phobius"/>
    </source>
</evidence>
<organism evidence="3">
    <name type="scientific">Borreliella afzelii</name>
    <name type="common">Borrelia afzelii</name>
    <dbReference type="NCBI Taxonomy" id="29518"/>
    <lineage>
        <taxon>Bacteria</taxon>
        <taxon>Pseudomonadati</taxon>
        <taxon>Spirochaetota</taxon>
        <taxon>Spirochaetia</taxon>
        <taxon>Spirochaetales</taxon>
        <taxon>Borreliaceae</taxon>
        <taxon>Borreliella</taxon>
    </lineage>
</organism>
<reference evidence="3" key="1">
    <citation type="submission" date="2016-11" db="EMBL/GenBank/DDBJ databases">
        <title>Borrelia afzelii Genome sequencing and assembly.</title>
        <authorList>
            <person name="Bontemps-Gallo S."/>
        </authorList>
    </citation>
    <scope>NUCLEOTIDE SEQUENCE</scope>
    <source>
        <strain evidence="3">BO23</strain>
        <plasmid evidence="3">unnamed</plasmid>
    </source>
</reference>
<dbReference type="AlphaFoldDB" id="A0A1L4DGN4"/>
<keyword evidence="1" id="KW-0175">Coiled coil</keyword>
<name>A0A1L4DGN4_BORAF</name>
<keyword evidence="2" id="KW-0812">Transmembrane</keyword>
<keyword evidence="2" id="KW-1133">Transmembrane helix</keyword>
<keyword evidence="2" id="KW-0472">Membrane</keyword>
<gene>
    <name evidence="3" type="ORF">BLA32_05550</name>
</gene>
<geneLocation type="plasmid" evidence="3">
    <name>unnamed</name>
</geneLocation>
<evidence type="ECO:0000256" key="1">
    <source>
        <dbReference type="SAM" id="Coils"/>
    </source>
</evidence>
<protein>
    <submittedName>
        <fullName evidence="3">Uncharacterized protein</fullName>
    </submittedName>
</protein>
<accession>A0A1L4DGN4</accession>
<sequence>MKDNMNNNKINKNNKFILDIQFLIKNLYLIITTAILYFLNLTMTYNGLVVYESLILYGKNLKEPTSIDFYSNIILAIFIITIPATLFSVFLNLLTKHTNIESKIQKITLKVLILFFLLWSIAAQIPSTVYSFESFFKKFYGSLIQILKEEIYEEVQEKNDLVKKDKENLLIYQENLASKIKKNKLMIENTKNRQVKLDPTFIDLKNKLQKEIEKMEEKNRALLIELNNSNNEIAKLNNKLSNFVQAKKEQTIRTQGVNVLFKNSSIIDAKNNIETLRTWFFLLLASTLDLLIGALLTFIYDARKKYIREHVESESKSITTNKANNNAKFDFKQKSNFFNSVSNFGKKITTQTKSDITNLGKELFNALNFVLNYLENDQATINSVNKICKKSGRTKYFVTKNINFLIKSNLIFIKNKKHIFDKDKLLELIEIMKENNDDSFRILLDKYKFTTI</sequence>
<feature type="coiled-coil region" evidence="1">
    <location>
        <begin position="201"/>
        <end position="246"/>
    </location>
</feature>
<feature type="transmembrane region" description="Helical" evidence="2">
    <location>
        <begin position="279"/>
        <end position="300"/>
    </location>
</feature>
<dbReference type="EMBL" id="CP018269">
    <property type="protein sequence ID" value="APJ09332.1"/>
    <property type="molecule type" value="Genomic_DNA"/>
</dbReference>
<feature type="transmembrane region" description="Helical" evidence="2">
    <location>
        <begin position="27"/>
        <end position="49"/>
    </location>
</feature>
<dbReference type="RefSeq" id="WP_073999401.1">
    <property type="nucleotide sequence ID" value="NZ_CP018269.1"/>
</dbReference>